<evidence type="ECO:0000313" key="1">
    <source>
        <dbReference type="EMBL" id="KAF6120027.1"/>
    </source>
</evidence>
<dbReference type="Proteomes" id="UP000664940">
    <property type="component" value="Unassembled WGS sequence"/>
</dbReference>
<name>A0A834ASS3_9CHIR</name>
<reference evidence="1 2" key="1">
    <citation type="journal article" date="2020" name="Nature">
        <title>Six reference-quality genomes reveal evolution of bat adaptations.</title>
        <authorList>
            <person name="Jebb D."/>
            <person name="Huang Z."/>
            <person name="Pippel M."/>
            <person name="Hughes G.M."/>
            <person name="Lavrichenko K."/>
            <person name="Devanna P."/>
            <person name="Winkler S."/>
            <person name="Jermiin L.S."/>
            <person name="Skirmuntt E.C."/>
            <person name="Katzourakis A."/>
            <person name="Burkitt-Gray L."/>
            <person name="Ray D.A."/>
            <person name="Sullivan K.A.M."/>
            <person name="Roscito J.G."/>
            <person name="Kirilenko B.M."/>
            <person name="Davalos L.M."/>
            <person name="Corthals A.P."/>
            <person name="Power M.L."/>
            <person name="Jones G."/>
            <person name="Ransome R.D."/>
            <person name="Dechmann D.K.N."/>
            <person name="Locatelli A.G."/>
            <person name="Puechmaille S.J."/>
            <person name="Fedrigo O."/>
            <person name="Jarvis E.D."/>
            <person name="Hiller M."/>
            <person name="Vernes S.C."/>
            <person name="Myers E.W."/>
            <person name="Teeling E.C."/>
        </authorList>
    </citation>
    <scope>NUCLEOTIDE SEQUENCE [LARGE SCALE GENOMIC DNA]</scope>
    <source>
        <strain evidence="1">Bat1K_MPI-CBG_1</strain>
    </source>
</reference>
<gene>
    <name evidence="1" type="ORF">HJG60_010355</name>
</gene>
<dbReference type="EMBL" id="JABVXQ010000003">
    <property type="protein sequence ID" value="KAF6120027.1"/>
    <property type="molecule type" value="Genomic_DNA"/>
</dbReference>
<accession>A0A834ASS3</accession>
<organism evidence="1 2">
    <name type="scientific">Phyllostomus discolor</name>
    <name type="common">pale spear-nosed bat</name>
    <dbReference type="NCBI Taxonomy" id="89673"/>
    <lineage>
        <taxon>Eukaryota</taxon>
        <taxon>Metazoa</taxon>
        <taxon>Chordata</taxon>
        <taxon>Craniata</taxon>
        <taxon>Vertebrata</taxon>
        <taxon>Euteleostomi</taxon>
        <taxon>Mammalia</taxon>
        <taxon>Eutheria</taxon>
        <taxon>Laurasiatheria</taxon>
        <taxon>Chiroptera</taxon>
        <taxon>Yangochiroptera</taxon>
        <taxon>Phyllostomidae</taxon>
        <taxon>Phyllostominae</taxon>
        <taxon>Phyllostomus</taxon>
    </lineage>
</organism>
<protein>
    <submittedName>
        <fullName evidence="1">Uncharacterized protein</fullName>
    </submittedName>
</protein>
<proteinExistence type="predicted"/>
<dbReference type="AlphaFoldDB" id="A0A834ASS3"/>
<comment type="caution">
    <text evidence="1">The sequence shown here is derived from an EMBL/GenBank/DDBJ whole genome shotgun (WGS) entry which is preliminary data.</text>
</comment>
<sequence>MRKCIRSACIYCLRTATSRQSNVTCLHARKCSWLLNHKDRQQVSYHQLIIQHEGRQQVLSMETRSSLWKTTQTIDPSAYGRRRQSAVADRWPVSKGGTSSTGCKCVYGRSFCTLPFYKFATHNLYVVGDRGIFGL</sequence>
<evidence type="ECO:0000313" key="2">
    <source>
        <dbReference type="Proteomes" id="UP000664940"/>
    </source>
</evidence>